<dbReference type="PANTHER" id="PTHR10788">
    <property type="entry name" value="TREHALOSE-6-PHOSPHATE SYNTHASE"/>
    <property type="match status" value="1"/>
</dbReference>
<sequence length="471" mass="51344">MPRPETFDLVTLAHALPAEVVAAGWLLRRRAADPAAGFAAATGERDGVWVALHDVLPRDAQVAGAWLTGLFAPSSDIEEYYLGQCRETLLPLMHEYGPPPQFHQPWQAAYRRVNHRYAVVAARLAAPGAVVWIHDYHLLLVAGYLRRARPDLRIGVHLQAPFPPVERFLRMPMRDKVMRGLLGADLLGLPDARSAANFLDAAHEVTGLRRGDRLLLADGRMVVATAFPPSIDAARFAAYAADPGVRDRARDLRESLGDPRTVLLSVGALDEHEGVERRLDAYAQLIAEGRVDPLTTVLVHVAAAGSEAAHPAAVQERVDRQVAQINGMFSRLGHPVVHYVRHELDTAELTSLYLAADVLLALPLRQGATLAAKEYAATRLDDTGRIVLSEFSGTAAELPEAAIVNPEDLIEVKDAICAAIELRAKPDDGMAAMRRRVREHDAPKATTAFLDTLDAVTAYRVPDKARATCAR</sequence>
<reference evidence="3" key="1">
    <citation type="journal article" date="2019" name="Int. J. Syst. Evol. Microbiol.">
        <title>The Global Catalogue of Microorganisms (GCM) 10K type strain sequencing project: providing services to taxonomists for standard genome sequencing and annotation.</title>
        <authorList>
            <consortium name="The Broad Institute Genomics Platform"/>
            <consortium name="The Broad Institute Genome Sequencing Center for Infectious Disease"/>
            <person name="Wu L."/>
            <person name="Ma J."/>
        </authorList>
    </citation>
    <scope>NUCLEOTIDE SEQUENCE [LARGE SCALE GENOMIC DNA]</scope>
    <source>
        <strain evidence="3">CGMCC 4.7289</strain>
    </source>
</reference>
<dbReference type="Proteomes" id="UP001595816">
    <property type="component" value="Unassembled WGS sequence"/>
</dbReference>
<evidence type="ECO:0000256" key="1">
    <source>
        <dbReference type="ARBA" id="ARBA00008799"/>
    </source>
</evidence>
<name>A0ABV8LRX8_9ACTN</name>
<dbReference type="EMBL" id="JBHSAY010000014">
    <property type="protein sequence ID" value="MFC4133800.1"/>
    <property type="molecule type" value="Genomic_DNA"/>
</dbReference>
<evidence type="ECO:0000313" key="2">
    <source>
        <dbReference type="EMBL" id="MFC4133800.1"/>
    </source>
</evidence>
<protein>
    <submittedName>
        <fullName evidence="2">Trehalose-6-phosphate synthase</fullName>
    </submittedName>
</protein>
<dbReference type="InterPro" id="IPR001830">
    <property type="entry name" value="Glyco_trans_20"/>
</dbReference>
<organism evidence="2 3">
    <name type="scientific">Hamadaea flava</name>
    <dbReference type="NCBI Taxonomy" id="1742688"/>
    <lineage>
        <taxon>Bacteria</taxon>
        <taxon>Bacillati</taxon>
        <taxon>Actinomycetota</taxon>
        <taxon>Actinomycetes</taxon>
        <taxon>Micromonosporales</taxon>
        <taxon>Micromonosporaceae</taxon>
        <taxon>Hamadaea</taxon>
    </lineage>
</organism>
<dbReference type="PANTHER" id="PTHR10788:SF106">
    <property type="entry name" value="BCDNA.GH08860"/>
    <property type="match status" value="1"/>
</dbReference>
<evidence type="ECO:0000313" key="3">
    <source>
        <dbReference type="Proteomes" id="UP001595816"/>
    </source>
</evidence>
<accession>A0ABV8LRX8</accession>
<gene>
    <name evidence="2" type="ORF">ACFOZ4_24575</name>
</gene>
<comment type="caution">
    <text evidence="2">The sequence shown here is derived from an EMBL/GenBank/DDBJ whole genome shotgun (WGS) entry which is preliminary data.</text>
</comment>
<proteinExistence type="inferred from homology"/>
<dbReference type="RefSeq" id="WP_253755904.1">
    <property type="nucleotide sequence ID" value="NZ_JAMZDZ010000001.1"/>
</dbReference>
<dbReference type="Pfam" id="PF00982">
    <property type="entry name" value="Glyco_transf_20"/>
    <property type="match status" value="1"/>
</dbReference>
<dbReference type="SUPFAM" id="SSF53756">
    <property type="entry name" value="UDP-Glycosyltransferase/glycogen phosphorylase"/>
    <property type="match status" value="1"/>
</dbReference>
<keyword evidence="3" id="KW-1185">Reference proteome</keyword>
<dbReference type="Gene3D" id="3.40.50.2000">
    <property type="entry name" value="Glycogen Phosphorylase B"/>
    <property type="match status" value="2"/>
</dbReference>
<comment type="similarity">
    <text evidence="1">Belongs to the glycosyltransferase 20 family.</text>
</comment>